<proteinExistence type="predicted"/>
<dbReference type="WBParaSite" id="Hba_00471">
    <property type="protein sequence ID" value="Hba_00471"/>
    <property type="gene ID" value="Hba_00471"/>
</dbReference>
<dbReference type="InterPro" id="IPR036291">
    <property type="entry name" value="NAD(P)-bd_dom_sf"/>
</dbReference>
<evidence type="ECO:0000313" key="2">
    <source>
        <dbReference type="Proteomes" id="UP000095283"/>
    </source>
</evidence>
<organism evidence="2 3">
    <name type="scientific">Heterorhabditis bacteriophora</name>
    <name type="common">Entomopathogenic nematode worm</name>
    <dbReference type="NCBI Taxonomy" id="37862"/>
    <lineage>
        <taxon>Eukaryota</taxon>
        <taxon>Metazoa</taxon>
        <taxon>Ecdysozoa</taxon>
        <taxon>Nematoda</taxon>
        <taxon>Chromadorea</taxon>
        <taxon>Rhabditida</taxon>
        <taxon>Rhabditina</taxon>
        <taxon>Rhabditomorpha</taxon>
        <taxon>Strongyloidea</taxon>
        <taxon>Heterorhabditidae</taxon>
        <taxon>Heterorhabditis</taxon>
    </lineage>
</organism>
<sequence>MTTKVILITIIFVSQQKRLMLLIFVEKLLHFFMFRDVTLNISCSFYRLRVIITNKNSFHNTCFIFNSDNTVMILVFWSTIVVVTGGAMGIGCEVAKILAIQEQAKVCILDINEVIVYSYYFLQKYAILVLCSNMNNMYLFSPAFSSILITVKTFLHRMVEAKQGQIVSIGSICSHYGEHYGTAYCIVVIVYLYRCISYSKYRCQVIILKKGKKSNLCSCVAQLYEISIMLVYIFIITTALIILLQYIFKRSRNTYIIAKYLKQNIY</sequence>
<feature type="transmembrane region" description="Helical" evidence="1">
    <location>
        <begin position="226"/>
        <end position="248"/>
    </location>
</feature>
<dbReference type="SUPFAM" id="SSF51735">
    <property type="entry name" value="NAD(P)-binding Rossmann-fold domains"/>
    <property type="match status" value="1"/>
</dbReference>
<dbReference type="AlphaFoldDB" id="A0A1I7W766"/>
<reference evidence="3" key="1">
    <citation type="submission" date="2016-11" db="UniProtKB">
        <authorList>
            <consortium name="WormBaseParasite"/>
        </authorList>
    </citation>
    <scope>IDENTIFICATION</scope>
</reference>
<keyword evidence="2" id="KW-1185">Reference proteome</keyword>
<evidence type="ECO:0000256" key="1">
    <source>
        <dbReference type="SAM" id="Phobius"/>
    </source>
</evidence>
<name>A0A1I7W766_HETBA</name>
<keyword evidence="1" id="KW-1133">Transmembrane helix</keyword>
<dbReference type="Proteomes" id="UP000095283">
    <property type="component" value="Unplaced"/>
</dbReference>
<accession>A0A1I7W766</accession>
<evidence type="ECO:0000313" key="3">
    <source>
        <dbReference type="WBParaSite" id="Hba_00471"/>
    </source>
</evidence>
<dbReference type="PRINTS" id="PR00081">
    <property type="entry name" value="GDHRDH"/>
</dbReference>
<dbReference type="InterPro" id="IPR002347">
    <property type="entry name" value="SDR_fam"/>
</dbReference>
<keyword evidence="1" id="KW-0812">Transmembrane</keyword>
<protein>
    <submittedName>
        <fullName evidence="3">dTDP-glucose 4,6-dehydratase</fullName>
    </submittedName>
</protein>
<keyword evidence="1" id="KW-0472">Membrane</keyword>